<keyword evidence="7" id="KW-0256">Endoplasmic reticulum</keyword>
<comment type="subcellular location">
    <subcellularLocation>
        <location evidence="1">Endoplasmic reticulum membrane</location>
        <topology evidence="1">Multi-pass membrane protein</topology>
    </subcellularLocation>
</comment>
<keyword evidence="5" id="KW-0808">Transferase</keyword>
<dbReference type="CDD" id="cd16023">
    <property type="entry name" value="GPI_EPT_3"/>
    <property type="match status" value="1"/>
</dbReference>
<feature type="transmembrane region" description="Helical" evidence="11">
    <location>
        <begin position="602"/>
        <end position="624"/>
    </location>
</feature>
<feature type="transmembrane region" description="Helical" evidence="11">
    <location>
        <begin position="540"/>
        <end position="562"/>
    </location>
</feature>
<keyword evidence="4" id="KW-0337">GPI-anchor biosynthesis</keyword>
<dbReference type="OrthoDB" id="272139at2759"/>
<sequence>MEDGDTQTEYSGIAAEFARAKAVREKEEAQGLRASGRDAKASSKRKEVEFAAAHGLLVAFFMWICLLHVSGIYLFTSGFLLTKLVLDHKSSCDVPPVEIAGRYIGGTVEEGCWHPKTFDKAVVIIVDALRYDFTVPFRQTIPDENPHHFHNAIPVFYETATQQPNHAFLLPFIADPPTTTLQRLKGLTTGTLPTFIDAGSNFAGTAIDEDNLVAQLVNASKRVVHLGDDTWHALFPGYFEPNLTKAYDSFNVWDLHTVDNGVSEHLFPLLGSENQKKWDIIFGHYLGVDHAGHRYGPEHPAMTAKLRQMDGVFRRMIESIDDRTLLVVMGDHGMDSKGDHGGESDDEIQAALWMYSKKPIFGRSDPAFTEPPATAKERPVAQIDLVPTLALLLGLPIPFNNLGGPIEEAFVGTQGNNYENLARVNRLAASQVHRYMSEYAQVRNLDPTATASTAGLWTIANGMWRTTQQSPHTPPIMFRSPAASFNNYQKRTLAVCRDLWARFDRLAMLNGILVLAGALVVLVVYARGITGDRTDLTPILLVRSVSGTIAGGAAGAFAALSISEIPFTHATVFCSAVGGLFGVSSAFWLARRRLCSPLPNSLWSWVGVVFTVLLSIGFASNSFTIWEDEILLFFLSTFSMLMFASSLRLATPLDRTLGCYHSASFLVLSRLASLSRLCREEQMPYCRSTYYASANSSTSAAWQLIIPYLLTIFLPGVIATYYKGTRSYQNSIVPWLGLAFRVGLLISALFWTLDAADDADWLPWLPSTALKTIKVLLAQIVLAIAFAAGYSTYAWSAPFLSIQTRPAGAPADPADAGAHVVSAGGSSSIVVHGYANVHGSRYFLLPTLWALGCILLSKPMGGGALAILVWQILCLCEIVAVNHLQSSSVGPLVLALLGSFHFFKTGHQATLSSIQWEAAFIPLKTIRYPWSPLLVLLNTFAAQILCAIAVPAIVLWKQPPKRKALLGEVAKAMATHTLFYAVVGLATTVWAGWLRRHLMLYRIFSPRFMMGAVVLVVVEVVGVLVGVGGVRWSFLSVAEVFGW</sequence>
<evidence type="ECO:0000256" key="11">
    <source>
        <dbReference type="SAM" id="Phobius"/>
    </source>
</evidence>
<keyword evidence="9 11" id="KW-0472">Membrane</keyword>
<feature type="transmembrane region" description="Helical" evidence="11">
    <location>
        <begin position="1008"/>
        <end position="1034"/>
    </location>
</feature>
<comment type="pathway">
    <text evidence="2">Glycolipid biosynthesis; glycosylphosphatidylinositol-anchor biosynthesis.</text>
</comment>
<evidence type="ECO:0000256" key="9">
    <source>
        <dbReference type="ARBA" id="ARBA00023136"/>
    </source>
</evidence>
<dbReference type="Gene3D" id="3.40.720.10">
    <property type="entry name" value="Alkaline Phosphatase, subunit A"/>
    <property type="match status" value="1"/>
</dbReference>
<evidence type="ECO:0000313" key="13">
    <source>
        <dbReference type="Proteomes" id="UP000800041"/>
    </source>
</evidence>
<comment type="similarity">
    <text evidence="3">Belongs to the PIGG/PIGN/PIGO family. PIGO subfamily.</text>
</comment>
<feature type="transmembrane region" description="Helical" evidence="11">
    <location>
        <begin position="933"/>
        <end position="956"/>
    </location>
</feature>
<feature type="transmembrane region" description="Helical" evidence="11">
    <location>
        <begin position="50"/>
        <end position="75"/>
    </location>
</feature>
<dbReference type="GO" id="GO:0005789">
    <property type="term" value="C:endoplasmic reticulum membrane"/>
    <property type="evidence" value="ECO:0007669"/>
    <property type="project" value="UniProtKB-SubCell"/>
</dbReference>
<dbReference type="AlphaFoldDB" id="A0A6G1HAG6"/>
<dbReference type="InterPro" id="IPR039524">
    <property type="entry name" value="PIGO/GPI13"/>
</dbReference>
<dbReference type="Pfam" id="PF01663">
    <property type="entry name" value="Phosphodiest"/>
    <property type="match status" value="1"/>
</dbReference>
<feature type="transmembrane region" description="Helical" evidence="11">
    <location>
        <begin position="630"/>
        <end position="650"/>
    </location>
</feature>
<feature type="transmembrane region" description="Helical" evidence="11">
    <location>
        <begin position="568"/>
        <end position="590"/>
    </location>
</feature>
<evidence type="ECO:0000256" key="8">
    <source>
        <dbReference type="ARBA" id="ARBA00022989"/>
    </source>
</evidence>
<dbReference type="GO" id="GO:0006506">
    <property type="term" value="P:GPI anchor biosynthetic process"/>
    <property type="evidence" value="ECO:0007669"/>
    <property type="project" value="UniProtKB-UniPathway"/>
</dbReference>
<accession>A0A6G1HAG6</accession>
<evidence type="ECO:0000256" key="1">
    <source>
        <dbReference type="ARBA" id="ARBA00004477"/>
    </source>
</evidence>
<evidence type="ECO:0000256" key="10">
    <source>
        <dbReference type="ARBA" id="ARBA00023180"/>
    </source>
</evidence>
<gene>
    <name evidence="12" type="ORF">K402DRAFT_325370</name>
</gene>
<keyword evidence="8 11" id="KW-1133">Transmembrane helix</keyword>
<evidence type="ECO:0000256" key="3">
    <source>
        <dbReference type="ARBA" id="ARBA00008695"/>
    </source>
</evidence>
<evidence type="ECO:0000256" key="5">
    <source>
        <dbReference type="ARBA" id="ARBA00022679"/>
    </source>
</evidence>
<evidence type="ECO:0000313" key="12">
    <source>
        <dbReference type="EMBL" id="KAF1990054.1"/>
    </source>
</evidence>
<evidence type="ECO:0000256" key="2">
    <source>
        <dbReference type="ARBA" id="ARBA00004687"/>
    </source>
</evidence>
<dbReference type="UniPathway" id="UPA00196"/>
<feature type="transmembrane region" description="Helical" evidence="11">
    <location>
        <begin position="773"/>
        <end position="795"/>
    </location>
</feature>
<keyword evidence="13" id="KW-1185">Reference proteome</keyword>
<dbReference type="Proteomes" id="UP000800041">
    <property type="component" value="Unassembled WGS sequence"/>
</dbReference>
<protein>
    <submittedName>
        <fullName evidence="12">Uncharacterized protein</fullName>
    </submittedName>
</protein>
<reference evidence="12" key="1">
    <citation type="journal article" date="2020" name="Stud. Mycol.">
        <title>101 Dothideomycetes genomes: a test case for predicting lifestyles and emergence of pathogens.</title>
        <authorList>
            <person name="Haridas S."/>
            <person name="Albert R."/>
            <person name="Binder M."/>
            <person name="Bloem J."/>
            <person name="Labutti K."/>
            <person name="Salamov A."/>
            <person name="Andreopoulos B."/>
            <person name="Baker S."/>
            <person name="Barry K."/>
            <person name="Bills G."/>
            <person name="Bluhm B."/>
            <person name="Cannon C."/>
            <person name="Castanera R."/>
            <person name="Culley D."/>
            <person name="Daum C."/>
            <person name="Ezra D."/>
            <person name="Gonzalez J."/>
            <person name="Henrissat B."/>
            <person name="Kuo A."/>
            <person name="Liang C."/>
            <person name="Lipzen A."/>
            <person name="Lutzoni F."/>
            <person name="Magnuson J."/>
            <person name="Mondo S."/>
            <person name="Nolan M."/>
            <person name="Ohm R."/>
            <person name="Pangilinan J."/>
            <person name="Park H.-J."/>
            <person name="Ramirez L."/>
            <person name="Alfaro M."/>
            <person name="Sun H."/>
            <person name="Tritt A."/>
            <person name="Yoshinaga Y."/>
            <person name="Zwiers L.-H."/>
            <person name="Turgeon B."/>
            <person name="Goodwin S."/>
            <person name="Spatafora J."/>
            <person name="Crous P."/>
            <person name="Grigoriev I."/>
        </authorList>
    </citation>
    <scope>NUCLEOTIDE SEQUENCE</scope>
    <source>
        <strain evidence="12">CBS 113979</strain>
    </source>
</reference>
<proteinExistence type="inferred from homology"/>
<dbReference type="GO" id="GO:0051377">
    <property type="term" value="F:mannose-ethanolamine phosphotransferase activity"/>
    <property type="evidence" value="ECO:0007669"/>
    <property type="project" value="InterPro"/>
</dbReference>
<dbReference type="InterPro" id="IPR037675">
    <property type="entry name" value="PIG-O_N"/>
</dbReference>
<dbReference type="InterPro" id="IPR002591">
    <property type="entry name" value="Phosphodiest/P_Trfase"/>
</dbReference>
<evidence type="ECO:0000256" key="6">
    <source>
        <dbReference type="ARBA" id="ARBA00022692"/>
    </source>
</evidence>
<dbReference type="InterPro" id="IPR017850">
    <property type="entry name" value="Alkaline_phosphatase_core_sf"/>
</dbReference>
<dbReference type="PANTHER" id="PTHR23071:SF1">
    <property type="entry name" value="GPI ETHANOLAMINE PHOSPHATE TRANSFERASE 3"/>
    <property type="match status" value="1"/>
</dbReference>
<feature type="transmembrane region" description="Helical" evidence="11">
    <location>
        <begin position="506"/>
        <end position="528"/>
    </location>
</feature>
<feature type="transmembrane region" description="Helical" evidence="11">
    <location>
        <begin position="848"/>
        <end position="872"/>
    </location>
</feature>
<dbReference type="PANTHER" id="PTHR23071">
    <property type="entry name" value="PHOSPHATIDYLINOSITOL GLYCAN"/>
    <property type="match status" value="1"/>
</dbReference>
<keyword evidence="6 11" id="KW-0812">Transmembrane</keyword>
<keyword evidence="10" id="KW-0325">Glycoprotein</keyword>
<organism evidence="12 13">
    <name type="scientific">Aulographum hederae CBS 113979</name>
    <dbReference type="NCBI Taxonomy" id="1176131"/>
    <lineage>
        <taxon>Eukaryota</taxon>
        <taxon>Fungi</taxon>
        <taxon>Dikarya</taxon>
        <taxon>Ascomycota</taxon>
        <taxon>Pezizomycotina</taxon>
        <taxon>Dothideomycetes</taxon>
        <taxon>Pleosporomycetidae</taxon>
        <taxon>Aulographales</taxon>
        <taxon>Aulographaceae</taxon>
    </lineage>
</organism>
<feature type="transmembrane region" description="Helical" evidence="11">
    <location>
        <begin position="700"/>
        <end position="721"/>
    </location>
</feature>
<evidence type="ECO:0000256" key="7">
    <source>
        <dbReference type="ARBA" id="ARBA00022824"/>
    </source>
</evidence>
<dbReference type="EMBL" id="ML977143">
    <property type="protein sequence ID" value="KAF1990054.1"/>
    <property type="molecule type" value="Genomic_DNA"/>
</dbReference>
<name>A0A6G1HAG6_9PEZI</name>
<feature type="transmembrane region" description="Helical" evidence="11">
    <location>
        <begin position="976"/>
        <end position="996"/>
    </location>
</feature>
<evidence type="ECO:0000256" key="4">
    <source>
        <dbReference type="ARBA" id="ARBA00022502"/>
    </source>
</evidence>
<dbReference type="SUPFAM" id="SSF53649">
    <property type="entry name" value="Alkaline phosphatase-like"/>
    <property type="match status" value="1"/>
</dbReference>
<feature type="transmembrane region" description="Helical" evidence="11">
    <location>
        <begin position="733"/>
        <end position="753"/>
    </location>
</feature>